<dbReference type="SUPFAM" id="SSF55781">
    <property type="entry name" value="GAF domain-like"/>
    <property type="match status" value="1"/>
</dbReference>
<organism evidence="7 8">
    <name type="scientific">Candidatus Taenaricola geysiri</name>
    <dbReference type="NCBI Taxonomy" id="1974752"/>
    <lineage>
        <taxon>Bacteria</taxon>
        <taxon>Pseudomonadati</taxon>
        <taxon>Candidatus Omnitrophota</taxon>
        <taxon>Candidatus Taenaricola</taxon>
    </lineage>
</organism>
<dbReference type="Gene3D" id="1.10.10.10">
    <property type="entry name" value="Winged helix-like DNA-binding domain superfamily/Winged helix DNA-binding domain"/>
    <property type="match status" value="1"/>
</dbReference>
<dbReference type="Pfam" id="PF01628">
    <property type="entry name" value="HrcA"/>
    <property type="match status" value="1"/>
</dbReference>
<dbReference type="InterPro" id="IPR021153">
    <property type="entry name" value="HrcA_C"/>
</dbReference>
<feature type="domain" description="Heat-inducible transcription repressor HrcA C-terminal" evidence="6">
    <location>
        <begin position="102"/>
        <end position="228"/>
    </location>
</feature>
<dbReference type="GO" id="GO:0045892">
    <property type="term" value="P:negative regulation of DNA-templated transcription"/>
    <property type="evidence" value="ECO:0007669"/>
    <property type="project" value="UniProtKB-UniRule"/>
</dbReference>
<dbReference type="PANTHER" id="PTHR34824">
    <property type="entry name" value="HEAT-INDUCIBLE TRANSCRIPTION REPRESSOR HRCA"/>
    <property type="match status" value="1"/>
</dbReference>
<keyword evidence="4 5" id="KW-0804">Transcription</keyword>
<sequence>MTKTDLKTRKDKVLEYIVTVYTELGIPVGSVTLRNFSKLDLSPATIRNIMKDLETEGLITHPHTSAGRLPTETGYRYYLDNIMKPEALVEDDKNRIISVCESSINEPEGLLEEMSRLLSDISNEVSMVLLPKARLVSFGWYHLFLQPEFRNISGPIRLLKAFEEKKEVLDFVEESVNSRQVKVFVGRENKCRDMSDCSIVISGYGTCDEITGAIGLIGPTRMCYKRAVPMVDYIAREIDDFLNEEY</sequence>
<evidence type="ECO:0000256" key="2">
    <source>
        <dbReference type="ARBA" id="ARBA00023015"/>
    </source>
</evidence>
<dbReference type="InterPro" id="IPR036390">
    <property type="entry name" value="WH_DNA-bd_sf"/>
</dbReference>
<keyword evidence="1 5" id="KW-0678">Repressor</keyword>
<dbReference type="GO" id="GO:0003677">
    <property type="term" value="F:DNA binding"/>
    <property type="evidence" value="ECO:0007669"/>
    <property type="project" value="InterPro"/>
</dbReference>
<dbReference type="AlphaFoldDB" id="A0A2J0LPP1"/>
<dbReference type="SUPFAM" id="SSF46785">
    <property type="entry name" value="Winged helix' DNA-binding domain"/>
    <property type="match status" value="1"/>
</dbReference>
<name>A0A2J0LPP1_9BACT</name>
<dbReference type="InterPro" id="IPR029016">
    <property type="entry name" value="GAF-like_dom_sf"/>
</dbReference>
<dbReference type="Proteomes" id="UP000231267">
    <property type="component" value="Unassembled WGS sequence"/>
</dbReference>
<reference evidence="7 8" key="1">
    <citation type="submission" date="2017-09" db="EMBL/GenBank/DDBJ databases">
        <title>Depth-based differentiation of microbial function through sediment-hosted aquifers and enrichment of novel symbionts in the deep terrestrial subsurface.</title>
        <authorList>
            <person name="Probst A.J."/>
            <person name="Ladd B."/>
            <person name="Jarett J.K."/>
            <person name="Geller-Mcgrath D.E."/>
            <person name="Sieber C.M."/>
            <person name="Emerson J.B."/>
            <person name="Anantharaman K."/>
            <person name="Thomas B.C."/>
            <person name="Malmstrom R."/>
            <person name="Stieglmeier M."/>
            <person name="Klingl A."/>
            <person name="Woyke T."/>
            <person name="Ryan C.M."/>
            <person name="Banfield J.F."/>
        </authorList>
    </citation>
    <scope>NUCLEOTIDE SEQUENCE [LARGE SCALE GENOMIC DNA]</scope>
    <source>
        <strain evidence="7">CG12_big_fil_rev_8_21_14_0_65_43_15</strain>
    </source>
</reference>
<evidence type="ECO:0000259" key="6">
    <source>
        <dbReference type="Pfam" id="PF01628"/>
    </source>
</evidence>
<evidence type="ECO:0000256" key="4">
    <source>
        <dbReference type="ARBA" id="ARBA00023163"/>
    </source>
</evidence>
<dbReference type="PANTHER" id="PTHR34824:SF1">
    <property type="entry name" value="HEAT-INDUCIBLE TRANSCRIPTION REPRESSOR HRCA"/>
    <property type="match status" value="1"/>
</dbReference>
<evidence type="ECO:0000313" key="8">
    <source>
        <dbReference type="Proteomes" id="UP000231267"/>
    </source>
</evidence>
<accession>A0A2J0LPP1</accession>
<dbReference type="HAMAP" id="MF_00081">
    <property type="entry name" value="HrcA"/>
    <property type="match status" value="1"/>
</dbReference>
<keyword evidence="2 5" id="KW-0805">Transcription regulation</keyword>
<protein>
    <recommendedName>
        <fullName evidence="5">Heat-inducible transcription repressor HrcA</fullName>
    </recommendedName>
</protein>
<comment type="similarity">
    <text evidence="5">Belongs to the HrcA family.</text>
</comment>
<evidence type="ECO:0000256" key="5">
    <source>
        <dbReference type="HAMAP-Rule" id="MF_00081"/>
    </source>
</evidence>
<evidence type="ECO:0000313" key="7">
    <source>
        <dbReference type="EMBL" id="PIW65797.1"/>
    </source>
</evidence>
<evidence type="ECO:0000256" key="1">
    <source>
        <dbReference type="ARBA" id="ARBA00022491"/>
    </source>
</evidence>
<dbReference type="InterPro" id="IPR036388">
    <property type="entry name" value="WH-like_DNA-bd_sf"/>
</dbReference>
<dbReference type="Gene3D" id="3.30.450.40">
    <property type="match status" value="1"/>
</dbReference>
<gene>
    <name evidence="5" type="primary">hrcA</name>
    <name evidence="7" type="ORF">COW11_06640</name>
</gene>
<proteinExistence type="inferred from homology"/>
<evidence type="ECO:0000256" key="3">
    <source>
        <dbReference type="ARBA" id="ARBA00023016"/>
    </source>
</evidence>
<comment type="function">
    <text evidence="5">Negative regulator of class I heat shock genes (grpE-dnaK-dnaJ and groELS operons). Prevents heat-shock induction of these operons.</text>
</comment>
<comment type="caution">
    <text evidence="7">The sequence shown here is derived from an EMBL/GenBank/DDBJ whole genome shotgun (WGS) entry which is preliminary data.</text>
</comment>
<dbReference type="EMBL" id="PFGP01000152">
    <property type="protein sequence ID" value="PIW65797.1"/>
    <property type="molecule type" value="Genomic_DNA"/>
</dbReference>
<keyword evidence="3 5" id="KW-0346">Stress response</keyword>
<dbReference type="InterPro" id="IPR002571">
    <property type="entry name" value="HrcA"/>
</dbReference>